<dbReference type="RefSeq" id="WP_145933601.1">
    <property type="nucleotide sequence ID" value="NZ_BNAV01000001.1"/>
</dbReference>
<dbReference type="EMBL" id="BNAV01000001">
    <property type="protein sequence ID" value="GHF32279.1"/>
    <property type="molecule type" value="Genomic_DNA"/>
</dbReference>
<evidence type="ECO:0000256" key="1">
    <source>
        <dbReference type="SAM" id="Phobius"/>
    </source>
</evidence>
<keyword evidence="3" id="KW-1185">Reference proteome</keyword>
<protein>
    <recommendedName>
        <fullName evidence="4">Phage holin family protein</fullName>
    </recommendedName>
</protein>
<accession>A0A8H9M864</accession>
<keyword evidence="1" id="KW-1133">Transmembrane helix</keyword>
<organism evidence="2 3">
    <name type="scientific">Amycolatopsis bartoniae</name>
    <dbReference type="NCBI Taxonomy" id="941986"/>
    <lineage>
        <taxon>Bacteria</taxon>
        <taxon>Bacillati</taxon>
        <taxon>Actinomycetota</taxon>
        <taxon>Actinomycetes</taxon>
        <taxon>Pseudonocardiales</taxon>
        <taxon>Pseudonocardiaceae</taxon>
        <taxon>Amycolatopsis</taxon>
    </lineage>
</organism>
<evidence type="ECO:0000313" key="3">
    <source>
        <dbReference type="Proteomes" id="UP000658656"/>
    </source>
</evidence>
<keyword evidence="1" id="KW-0812">Transmembrane</keyword>
<dbReference type="AlphaFoldDB" id="A0A8H9M864"/>
<gene>
    <name evidence="2" type="ORF">GCM10017566_00970</name>
</gene>
<dbReference type="Proteomes" id="UP000658656">
    <property type="component" value="Unassembled WGS sequence"/>
</dbReference>
<comment type="caution">
    <text evidence="2">The sequence shown here is derived from an EMBL/GenBank/DDBJ whole genome shotgun (WGS) entry which is preliminary data.</text>
</comment>
<sequence>MADKRAGEVASGLAEQVGELVREEVRIAARELKQKATQAGGGATLVALAMTLALYAGGAAVGGAVLLLSKVMPAWLAALATSALLAGAAGVAGVLGAEQVRRTLPLLPERAAEDLAAAAEAARTA</sequence>
<dbReference type="Pfam" id="PF07332">
    <property type="entry name" value="Phage_holin_3_6"/>
    <property type="match status" value="1"/>
</dbReference>
<evidence type="ECO:0008006" key="4">
    <source>
        <dbReference type="Google" id="ProtNLM"/>
    </source>
</evidence>
<name>A0A8H9M864_9PSEU</name>
<dbReference type="InterPro" id="IPR009937">
    <property type="entry name" value="Phage_holin_3_6"/>
</dbReference>
<feature type="transmembrane region" description="Helical" evidence="1">
    <location>
        <begin position="43"/>
        <end position="68"/>
    </location>
</feature>
<evidence type="ECO:0000313" key="2">
    <source>
        <dbReference type="EMBL" id="GHF32279.1"/>
    </source>
</evidence>
<reference evidence="2" key="1">
    <citation type="journal article" date="2014" name="Int. J. Syst. Evol. Microbiol.">
        <title>Complete genome sequence of Corynebacterium casei LMG S-19264T (=DSM 44701T), isolated from a smear-ripened cheese.</title>
        <authorList>
            <consortium name="US DOE Joint Genome Institute (JGI-PGF)"/>
            <person name="Walter F."/>
            <person name="Albersmeier A."/>
            <person name="Kalinowski J."/>
            <person name="Ruckert C."/>
        </authorList>
    </citation>
    <scope>NUCLEOTIDE SEQUENCE</scope>
    <source>
        <strain evidence="2">CGMCC 4.7679</strain>
    </source>
</reference>
<proteinExistence type="predicted"/>
<reference evidence="2" key="2">
    <citation type="submission" date="2020-09" db="EMBL/GenBank/DDBJ databases">
        <authorList>
            <person name="Sun Q."/>
            <person name="Zhou Y."/>
        </authorList>
    </citation>
    <scope>NUCLEOTIDE SEQUENCE</scope>
    <source>
        <strain evidence="2">CGMCC 4.7679</strain>
    </source>
</reference>
<keyword evidence="1" id="KW-0472">Membrane</keyword>
<feature type="transmembrane region" description="Helical" evidence="1">
    <location>
        <begin position="74"/>
        <end position="97"/>
    </location>
</feature>